<feature type="compositionally biased region" description="Basic and acidic residues" evidence="1">
    <location>
        <begin position="45"/>
        <end position="64"/>
    </location>
</feature>
<reference evidence="2" key="1">
    <citation type="journal article" date="2020" name="G3 (Bethesda)">
        <title>High-Quality Assemblies for Three Invasive Social Wasps from the &lt;i&gt;Vespula&lt;/i&gt; Genus.</title>
        <authorList>
            <person name="Harrop T.W.R."/>
            <person name="Guhlin J."/>
            <person name="McLaughlin G.M."/>
            <person name="Permina E."/>
            <person name="Stockwell P."/>
            <person name="Gilligan J."/>
            <person name="Le Lec M.F."/>
            <person name="Gruber M.A.M."/>
            <person name="Quinn O."/>
            <person name="Lovegrove M."/>
            <person name="Duncan E.J."/>
            <person name="Remnant E.J."/>
            <person name="Van Eeckhoven J."/>
            <person name="Graham B."/>
            <person name="Knapp R.A."/>
            <person name="Langford K.W."/>
            <person name="Kronenberg Z."/>
            <person name="Press M.O."/>
            <person name="Eacker S.M."/>
            <person name="Wilson-Rankin E.E."/>
            <person name="Purcell J."/>
            <person name="Lester P.J."/>
            <person name="Dearden P.K."/>
        </authorList>
    </citation>
    <scope>NUCLEOTIDE SEQUENCE</scope>
    <source>
        <strain evidence="2">Linc-1</strain>
    </source>
</reference>
<evidence type="ECO:0000313" key="3">
    <source>
        <dbReference type="Proteomes" id="UP000617340"/>
    </source>
</evidence>
<dbReference type="EMBL" id="JACSDZ010000011">
    <property type="protein sequence ID" value="KAF7391541.1"/>
    <property type="molecule type" value="Genomic_DNA"/>
</dbReference>
<evidence type="ECO:0000256" key="1">
    <source>
        <dbReference type="SAM" id="MobiDB-lite"/>
    </source>
</evidence>
<sequence length="115" mass="12785">MEKWKGEGIEEWRGGGEVEEEEEGGRVPHGVPGVAAIPSPPAVVHARERTSCSTTRGDEEHDVNNDNDNDDDVDDDDDDDDDNATTTFPRGVKRIENVEGYETMNIYTEQLPRTV</sequence>
<proteinExistence type="predicted"/>
<dbReference type="Proteomes" id="UP000617340">
    <property type="component" value="Unassembled WGS sequence"/>
</dbReference>
<gene>
    <name evidence="2" type="ORF">HZH68_011084</name>
</gene>
<feature type="compositionally biased region" description="Acidic residues" evidence="1">
    <location>
        <begin position="65"/>
        <end position="83"/>
    </location>
</feature>
<name>A0A834JQ18_VESGE</name>
<evidence type="ECO:0000313" key="2">
    <source>
        <dbReference type="EMBL" id="KAF7391541.1"/>
    </source>
</evidence>
<feature type="compositionally biased region" description="Basic and acidic residues" evidence="1">
    <location>
        <begin position="1"/>
        <end position="16"/>
    </location>
</feature>
<dbReference type="AlphaFoldDB" id="A0A834JQ18"/>
<accession>A0A834JQ18</accession>
<feature type="region of interest" description="Disordered" evidence="1">
    <location>
        <begin position="1"/>
        <end position="91"/>
    </location>
</feature>
<organism evidence="2 3">
    <name type="scientific">Vespula germanica</name>
    <name type="common">German yellow jacket</name>
    <name type="synonym">Paravespula germanica</name>
    <dbReference type="NCBI Taxonomy" id="30212"/>
    <lineage>
        <taxon>Eukaryota</taxon>
        <taxon>Metazoa</taxon>
        <taxon>Ecdysozoa</taxon>
        <taxon>Arthropoda</taxon>
        <taxon>Hexapoda</taxon>
        <taxon>Insecta</taxon>
        <taxon>Pterygota</taxon>
        <taxon>Neoptera</taxon>
        <taxon>Endopterygota</taxon>
        <taxon>Hymenoptera</taxon>
        <taxon>Apocrita</taxon>
        <taxon>Aculeata</taxon>
        <taxon>Vespoidea</taxon>
        <taxon>Vespidae</taxon>
        <taxon>Vespinae</taxon>
        <taxon>Vespula</taxon>
    </lineage>
</organism>
<protein>
    <submittedName>
        <fullName evidence="2">Uncharacterized protein</fullName>
    </submittedName>
</protein>
<comment type="caution">
    <text evidence="2">The sequence shown here is derived from an EMBL/GenBank/DDBJ whole genome shotgun (WGS) entry which is preliminary data.</text>
</comment>
<keyword evidence="3" id="KW-1185">Reference proteome</keyword>